<evidence type="ECO:0000256" key="7">
    <source>
        <dbReference type="ARBA" id="ARBA00023136"/>
    </source>
</evidence>
<dbReference type="EMBL" id="CP022187">
    <property type="protein sequence ID" value="AWI76458.1"/>
    <property type="molecule type" value="Genomic_DNA"/>
</dbReference>
<dbReference type="RefSeq" id="WP_108950157.1">
    <property type="nucleotide sequence ID" value="NZ_CP022187.1"/>
</dbReference>
<dbReference type="Proteomes" id="UP000244930">
    <property type="component" value="Chromosome"/>
</dbReference>
<feature type="transmembrane region" description="Helical" evidence="8">
    <location>
        <begin position="74"/>
        <end position="93"/>
    </location>
</feature>
<keyword evidence="6 8" id="KW-1133">Transmembrane helix</keyword>
<dbReference type="KEGG" id="acom:CEW83_15585"/>
<dbReference type="PANTHER" id="PTHR30269">
    <property type="entry name" value="TRANSMEMBRANE PROTEIN YFCA"/>
    <property type="match status" value="1"/>
</dbReference>
<dbReference type="InterPro" id="IPR052017">
    <property type="entry name" value="TSUP"/>
</dbReference>
<keyword evidence="3" id="KW-0813">Transport</keyword>
<keyword evidence="4 8" id="KW-1003">Cell membrane</keyword>
<feature type="transmembrane region" description="Helical" evidence="8">
    <location>
        <begin position="129"/>
        <end position="152"/>
    </location>
</feature>
<feature type="transmembrane region" description="Helical" evidence="8">
    <location>
        <begin position="194"/>
        <end position="212"/>
    </location>
</feature>
<keyword evidence="10" id="KW-1185">Reference proteome</keyword>
<evidence type="ECO:0000313" key="9">
    <source>
        <dbReference type="EMBL" id="AWI76458.1"/>
    </source>
</evidence>
<keyword evidence="7 8" id="KW-0472">Membrane</keyword>
<reference evidence="9 10" key="1">
    <citation type="submission" date="2017-06" db="EMBL/GenBank/DDBJ databases">
        <title>Azoarcus.</title>
        <authorList>
            <person name="Woo J.-H."/>
            <person name="Kim H.-S."/>
        </authorList>
    </citation>
    <scope>NUCLEOTIDE SEQUENCE [LARGE SCALE GENOMIC DNA]</scope>
    <source>
        <strain evidence="9 10">TSPY31</strain>
    </source>
</reference>
<sequence length="246" mass="26402">MTVPYDTILFAALIITSAFAVFGLTGFGSSIVAVPFLAQFFPLHFVVPLMALLEPCVALLFGTRNHRAVSRPEILRMLPFLLCGMAVGSIVLVTVPEQILLFGLGGFVLAYVCWTLLSKPGEQLASAAWAAPSGLVGGMFSAVFGTGGPVYVMYLARRLRDKDTLRATIAIAILLSGLVRLAIFSVSDLYHSEVLWLAAMLIPCALFGLYAGTLLYRRLPARRVVHAVYVVLVVGGLNLIVRAAGM</sequence>
<feature type="transmembrane region" description="Helical" evidence="8">
    <location>
        <begin position="164"/>
        <end position="182"/>
    </location>
</feature>
<comment type="subcellular location">
    <subcellularLocation>
        <location evidence="1 8">Cell membrane</location>
        <topology evidence="1 8">Multi-pass membrane protein</topology>
    </subcellularLocation>
</comment>
<dbReference type="AlphaFoldDB" id="A0A2U8GSK8"/>
<feature type="transmembrane region" description="Helical" evidence="8">
    <location>
        <begin position="224"/>
        <end position="241"/>
    </location>
</feature>
<organism evidence="9 10">
    <name type="scientific">Parazoarcus communis</name>
    <dbReference type="NCBI Taxonomy" id="41977"/>
    <lineage>
        <taxon>Bacteria</taxon>
        <taxon>Pseudomonadati</taxon>
        <taxon>Pseudomonadota</taxon>
        <taxon>Betaproteobacteria</taxon>
        <taxon>Rhodocyclales</taxon>
        <taxon>Zoogloeaceae</taxon>
        <taxon>Parazoarcus</taxon>
    </lineage>
</organism>
<dbReference type="GO" id="GO:0005886">
    <property type="term" value="C:plasma membrane"/>
    <property type="evidence" value="ECO:0007669"/>
    <property type="project" value="UniProtKB-SubCell"/>
</dbReference>
<keyword evidence="5 8" id="KW-0812">Transmembrane</keyword>
<name>A0A2U8GSK8_9RHOO</name>
<evidence type="ECO:0000256" key="5">
    <source>
        <dbReference type="ARBA" id="ARBA00022692"/>
    </source>
</evidence>
<dbReference type="InterPro" id="IPR002781">
    <property type="entry name" value="TM_pro_TauE-like"/>
</dbReference>
<protein>
    <recommendedName>
        <fullName evidence="8">Probable membrane transporter protein</fullName>
    </recommendedName>
</protein>
<feature type="transmembrane region" description="Helical" evidence="8">
    <location>
        <begin position="40"/>
        <end position="62"/>
    </location>
</feature>
<dbReference type="Pfam" id="PF01925">
    <property type="entry name" value="TauE"/>
    <property type="match status" value="1"/>
</dbReference>
<evidence type="ECO:0000256" key="4">
    <source>
        <dbReference type="ARBA" id="ARBA00022475"/>
    </source>
</evidence>
<feature type="transmembrane region" description="Helical" evidence="8">
    <location>
        <begin position="99"/>
        <end position="117"/>
    </location>
</feature>
<evidence type="ECO:0000256" key="2">
    <source>
        <dbReference type="ARBA" id="ARBA00009142"/>
    </source>
</evidence>
<proteinExistence type="inferred from homology"/>
<gene>
    <name evidence="9" type="ORF">CEW83_15585</name>
</gene>
<evidence type="ECO:0000256" key="3">
    <source>
        <dbReference type="ARBA" id="ARBA00022448"/>
    </source>
</evidence>
<accession>A0A2U8GSK8</accession>
<dbReference type="PANTHER" id="PTHR30269:SF32">
    <property type="entry name" value="MEMBRANE TRANSPORTER PROTEIN-RELATED"/>
    <property type="match status" value="1"/>
</dbReference>
<feature type="transmembrane region" description="Helical" evidence="8">
    <location>
        <begin position="7"/>
        <end position="34"/>
    </location>
</feature>
<evidence type="ECO:0000313" key="10">
    <source>
        <dbReference type="Proteomes" id="UP000244930"/>
    </source>
</evidence>
<evidence type="ECO:0000256" key="6">
    <source>
        <dbReference type="ARBA" id="ARBA00022989"/>
    </source>
</evidence>
<evidence type="ECO:0000256" key="1">
    <source>
        <dbReference type="ARBA" id="ARBA00004651"/>
    </source>
</evidence>
<comment type="similarity">
    <text evidence="2 8">Belongs to the 4-toluene sulfonate uptake permease (TSUP) (TC 2.A.102) family.</text>
</comment>
<evidence type="ECO:0000256" key="8">
    <source>
        <dbReference type="RuleBase" id="RU363041"/>
    </source>
</evidence>